<organism evidence="1 2">
    <name type="scientific">Gulosibacter macacae</name>
    <dbReference type="NCBI Taxonomy" id="2488791"/>
    <lineage>
        <taxon>Bacteria</taxon>
        <taxon>Bacillati</taxon>
        <taxon>Actinomycetota</taxon>
        <taxon>Actinomycetes</taxon>
        <taxon>Micrococcales</taxon>
        <taxon>Microbacteriaceae</taxon>
        <taxon>Gulosibacter</taxon>
    </lineage>
</organism>
<dbReference type="EMBL" id="RQVS01000001">
    <property type="protein sequence ID" value="RRJ88732.1"/>
    <property type="molecule type" value="Genomic_DNA"/>
</dbReference>
<accession>A0A3P3W0Z9</accession>
<dbReference type="RefSeq" id="WP_124968912.1">
    <property type="nucleotide sequence ID" value="NZ_RQVS01000001.1"/>
</dbReference>
<keyword evidence="2" id="KW-1185">Reference proteome</keyword>
<evidence type="ECO:0000313" key="1">
    <source>
        <dbReference type="EMBL" id="RRJ88732.1"/>
    </source>
</evidence>
<evidence type="ECO:0000313" key="2">
    <source>
        <dbReference type="Proteomes" id="UP000274391"/>
    </source>
</evidence>
<dbReference type="OrthoDB" id="5056882at2"/>
<protein>
    <submittedName>
        <fullName evidence="1">Uncharacterized protein</fullName>
    </submittedName>
</protein>
<sequence length="436" mass="47526">MSPLRPRTAVLADAWDAAQLNAPAFTNRDGRVLARAIKCVLDPLVIQPRRRPQLAKPLLNEDALHELQELLTAECERLEAASEWFALLRAERRRRRITVGNAQELYLPRAYELAAQFGHPESNEQAAEAVAEVIDEVHVAAGDDLSDYFGDENAVSAAQTQLDEAWSHLGEQPNAPDLTNLAHTVRAILEPASETALRARWRELLEHGEVAALGQVARRTDGAVAEFLAVAEGAPQAAISRHTPFLPPEVVSEAAAAAPLDRALITRVRAAMRRWRAHSSPPPIAEVVEIEAGRTASAWGLDDESLRAAFLVGVTAAGALNPLAGPAGEQVPQLARELQARARASAHVLHLRRVLHVGAPVHPLQADLVAELNQFAHPYLRRLWVRLHGRDVLDDSLAGEELRDLLTGILRSVLQDEKQRLRAVLERSEGAADAAA</sequence>
<comment type="caution">
    <text evidence="1">The sequence shown here is derived from an EMBL/GenBank/DDBJ whole genome shotgun (WGS) entry which is preliminary data.</text>
</comment>
<proteinExistence type="predicted"/>
<gene>
    <name evidence="1" type="ORF">EG850_00885</name>
</gene>
<dbReference type="AlphaFoldDB" id="A0A3P3W0Z9"/>
<reference evidence="1 2" key="1">
    <citation type="submission" date="2018-11" db="EMBL/GenBank/DDBJ databases">
        <title>YIM 102482-1 draft genome.</title>
        <authorList>
            <person name="Li G."/>
            <person name="Jiang Y."/>
        </authorList>
    </citation>
    <scope>NUCLEOTIDE SEQUENCE [LARGE SCALE GENOMIC DNA]</scope>
    <source>
        <strain evidence="1 2">YIM 102482-1</strain>
    </source>
</reference>
<name>A0A3P3W0Z9_9MICO</name>
<dbReference type="Proteomes" id="UP000274391">
    <property type="component" value="Unassembled WGS sequence"/>
</dbReference>